<dbReference type="AlphaFoldDB" id="A0A846WJI3"/>
<evidence type="ECO:0000256" key="2">
    <source>
        <dbReference type="ARBA" id="ARBA00023002"/>
    </source>
</evidence>
<dbReference type="SUPFAM" id="SSF51735">
    <property type="entry name" value="NAD(P)-binding Rossmann-fold domains"/>
    <property type="match status" value="2"/>
</dbReference>
<evidence type="ECO:0000256" key="1">
    <source>
        <dbReference type="ARBA" id="ARBA00006484"/>
    </source>
</evidence>
<dbReference type="GeneID" id="90158676"/>
<comment type="caution">
    <text evidence="4">The sequence shown here is derived from an EMBL/GenBank/DDBJ whole genome shotgun (WGS) entry which is preliminary data.</text>
</comment>
<dbReference type="PANTHER" id="PTHR44196">
    <property type="entry name" value="DEHYDROGENASE/REDUCTASE SDR FAMILY MEMBER 7B"/>
    <property type="match status" value="1"/>
</dbReference>
<evidence type="ECO:0000259" key="3">
    <source>
        <dbReference type="SMART" id="SM00822"/>
    </source>
</evidence>
<dbReference type="Gene3D" id="3.40.50.720">
    <property type="entry name" value="NAD(P)-binding Rossmann-like Domain"/>
    <property type="match status" value="2"/>
</dbReference>
<dbReference type="GO" id="GO:0016491">
    <property type="term" value="F:oxidoreductase activity"/>
    <property type="evidence" value="ECO:0007669"/>
    <property type="project" value="UniProtKB-KW"/>
</dbReference>
<dbReference type="SMART" id="SM00822">
    <property type="entry name" value="PKS_KR"/>
    <property type="match status" value="1"/>
</dbReference>
<name>A0A846WJI3_9ACTN</name>
<dbReference type="RefSeq" id="WP_014359501.1">
    <property type="nucleotide sequence ID" value="NZ_CP073075.1"/>
</dbReference>
<dbReference type="PRINTS" id="PR00081">
    <property type="entry name" value="GDHRDH"/>
</dbReference>
<evidence type="ECO:0000313" key="5">
    <source>
        <dbReference type="Proteomes" id="UP000563898"/>
    </source>
</evidence>
<dbReference type="GO" id="GO:0016020">
    <property type="term" value="C:membrane"/>
    <property type="evidence" value="ECO:0007669"/>
    <property type="project" value="TreeGrafter"/>
</dbReference>
<dbReference type="Pfam" id="PF00106">
    <property type="entry name" value="adh_short"/>
    <property type="match status" value="1"/>
</dbReference>
<dbReference type="InterPro" id="IPR036291">
    <property type="entry name" value="NAD(P)-bd_dom_sf"/>
</dbReference>
<dbReference type="Proteomes" id="UP000563898">
    <property type="component" value="Unassembled WGS sequence"/>
</dbReference>
<gene>
    <name evidence="4" type="ORF">HGA05_06595</name>
</gene>
<protein>
    <submittedName>
        <fullName evidence="4">SDR family oxidoreductase</fullName>
    </submittedName>
</protein>
<dbReference type="InterPro" id="IPR013120">
    <property type="entry name" value="FAR_NAD-bd"/>
</dbReference>
<dbReference type="PANTHER" id="PTHR44196:SF1">
    <property type="entry name" value="DEHYDROGENASE_REDUCTASE SDR FAMILY MEMBER 7B"/>
    <property type="match status" value="1"/>
</dbReference>
<dbReference type="InterPro" id="IPR057326">
    <property type="entry name" value="KR_dom"/>
</dbReference>
<dbReference type="InterPro" id="IPR020904">
    <property type="entry name" value="Sc_DH/Rdtase_CS"/>
</dbReference>
<dbReference type="Pfam" id="PF07993">
    <property type="entry name" value="NAD_binding_4"/>
    <property type="match status" value="1"/>
</dbReference>
<accession>A0A846WJI3</accession>
<dbReference type="PRINTS" id="PR00080">
    <property type="entry name" value="SDRFAMILY"/>
</dbReference>
<evidence type="ECO:0000313" key="4">
    <source>
        <dbReference type="EMBL" id="NKY01237.1"/>
    </source>
</evidence>
<dbReference type="EMBL" id="JAAXPC010000003">
    <property type="protein sequence ID" value="NKY01237.1"/>
    <property type="molecule type" value="Genomic_DNA"/>
</dbReference>
<proteinExistence type="inferred from homology"/>
<dbReference type="CDD" id="cd05263">
    <property type="entry name" value="MupV_like_SDR_e"/>
    <property type="match status" value="1"/>
</dbReference>
<dbReference type="CDD" id="cd05233">
    <property type="entry name" value="SDR_c"/>
    <property type="match status" value="1"/>
</dbReference>
<dbReference type="NCBIfam" id="NF005539">
    <property type="entry name" value="PRK07201.1"/>
    <property type="match status" value="1"/>
</dbReference>
<dbReference type="PROSITE" id="PS00061">
    <property type="entry name" value="ADH_SHORT"/>
    <property type="match status" value="1"/>
</dbReference>
<dbReference type="OMA" id="DAHAFTC"/>
<keyword evidence="2" id="KW-0560">Oxidoreductase</keyword>
<comment type="similarity">
    <text evidence="1">Belongs to the short-chain dehydrogenases/reductases (SDR) family.</text>
</comment>
<feature type="domain" description="Ketoreductase" evidence="3">
    <location>
        <begin position="369"/>
        <end position="562"/>
    </location>
</feature>
<dbReference type="InterPro" id="IPR057313">
    <property type="entry name" value="Maqu_2507-like"/>
</dbReference>
<dbReference type="InterPro" id="IPR002347">
    <property type="entry name" value="SDR_fam"/>
</dbReference>
<organism evidence="4 5">
    <name type="scientific">Gordonia polyisoprenivorans</name>
    <dbReference type="NCBI Taxonomy" id="84595"/>
    <lineage>
        <taxon>Bacteria</taxon>
        <taxon>Bacillati</taxon>
        <taxon>Actinomycetota</taxon>
        <taxon>Actinomycetes</taxon>
        <taxon>Mycobacteriales</taxon>
        <taxon>Gordoniaceae</taxon>
        <taxon>Gordonia</taxon>
    </lineage>
</organism>
<sequence length="643" mass="70059">MTSYFVTGGSGFIGRRVIRQLLATDPDAQIHALVRQGSLPRFVDTVRSFPGSHRVHPVIGDLTVDGLGVDDNDIEVDHVVHLAAIYDMAADAASQHAANVEGTARVADFAVAHDAMCHHISSIAVAGDHAGEFTEQDFDLGQGFPTPYHRTKFEAEKVIRERTGLRWRVYRPSVVVGDSRTGEMDKIDGPYYFFGHLRLLGKLPAALRLPFPDLGRINMVPVDYVVDALVALIGLDPESDGQVYHLGDRREVTITEMYNALAPSLRAPKGINAIPHQIVGRATSLAGTPPLRLGRNLIARQAGIPPALLDGMDLPVTFRSDLTIARLARFGIRPPEFDDYAPLLWRYWERALDPARHRRSDPRGPLVGKVVLITGGSSGIGKATARMCVERGATALIVARHSEELESAAREVNSATPKPGNPRGQAIPFVCDITDEESVRAMVKTVIVDHGHVDVLVNNAGRSIRRATINAVDRSHDYHRVMAVNYFGAVNLVLALLPHMVERNSGHIVNVTSIAVQARGARFGAYAASKAALEAFSDSVAAETLSDHVTVSHVRLPLVRTRMIAPTEQYRDSAGVWSVDKGASRVLDAILRRPQRVSTPLGDLADLGHRFAPRLTTRIMHQDYLLSRESTAALENSTAGDTP</sequence>
<reference evidence="4 5" key="1">
    <citation type="submission" date="2020-04" db="EMBL/GenBank/DDBJ databases">
        <title>MicrobeNet Type strains.</title>
        <authorList>
            <person name="Nicholson A.C."/>
        </authorList>
    </citation>
    <scope>NUCLEOTIDE SEQUENCE [LARGE SCALE GENOMIC DNA]</scope>
    <source>
        <strain evidence="4 5">ATCC BAA-14</strain>
    </source>
</reference>